<dbReference type="NCBIfam" id="TIGR02050">
    <property type="entry name" value="gshA_cyan_rel"/>
    <property type="match status" value="1"/>
</dbReference>
<evidence type="ECO:0000256" key="4">
    <source>
        <dbReference type="ARBA" id="ARBA00048819"/>
    </source>
</evidence>
<dbReference type="SUPFAM" id="SSF55931">
    <property type="entry name" value="Glutamine synthetase/guanido kinase"/>
    <property type="match status" value="1"/>
</dbReference>
<evidence type="ECO:0000313" key="7">
    <source>
        <dbReference type="Proteomes" id="UP000320055"/>
    </source>
</evidence>
<dbReference type="RefSeq" id="WP_144870190.1">
    <property type="nucleotide sequence ID" value="NZ_LR213893.1"/>
</dbReference>
<sequence length="225" mass="25690">MNESEEFTIGVEEEYQIIDPQTRELCGKAEQIINYAKENLEENSEQDLIQPEMYRSQVEIATVVCQSLAEVRQELSRCRQAVIDAAEKSGKAIAAAGTHPFSDWREQEITPKTRYRNLESEFKQLISELVIFGNHVHIGFSDRPLALQVINRARIWLPVLLALSANSPFWLGQETGYASYRTEMWTRLPLAGQPQIFTDYQEYQTLIDDLISSGAIDDPILITHV</sequence>
<dbReference type="InterPro" id="IPR011793">
    <property type="entry name" value="YbdK"/>
</dbReference>
<dbReference type="InterPro" id="IPR014746">
    <property type="entry name" value="Gln_synth/guanido_kin_cat_dom"/>
</dbReference>
<proteinExistence type="inferred from homology"/>
<dbReference type="HAMAP" id="MF_01609">
    <property type="entry name" value="Glu_cys_ligase_2"/>
    <property type="match status" value="1"/>
</dbReference>
<comment type="similarity">
    <text evidence="5">Belongs to the glutamate--cysteine ligase type 2 family. YbdK subfamily.</text>
</comment>
<dbReference type="EC" id="6.3.2.2" evidence="5"/>
<reference evidence="6 7" key="1">
    <citation type="submission" date="2019-01" db="EMBL/GenBank/DDBJ databases">
        <authorList>
            <person name="Brito A."/>
        </authorList>
    </citation>
    <scope>NUCLEOTIDE SEQUENCE [LARGE SCALE GENOMIC DNA]</scope>
    <source>
        <strain evidence="6">1</strain>
    </source>
</reference>
<dbReference type="PANTHER" id="PTHR36510">
    <property type="entry name" value="GLUTAMATE--CYSTEINE LIGASE 2-RELATED"/>
    <property type="match status" value="1"/>
</dbReference>
<keyword evidence="7" id="KW-1185">Reference proteome</keyword>
<keyword evidence="2 5" id="KW-0547">Nucleotide-binding</keyword>
<gene>
    <name evidence="6" type="ORF">H1P_1410001</name>
</gene>
<evidence type="ECO:0000256" key="5">
    <source>
        <dbReference type="HAMAP-Rule" id="MF_01609"/>
    </source>
</evidence>
<keyword evidence="1 5" id="KW-0436">Ligase</keyword>
<dbReference type="Gene3D" id="3.30.590.20">
    <property type="match status" value="1"/>
</dbReference>
<comment type="catalytic activity">
    <reaction evidence="4 5">
        <text>L-cysteine + L-glutamate + ATP = gamma-L-glutamyl-L-cysteine + ADP + phosphate + H(+)</text>
        <dbReference type="Rhea" id="RHEA:13285"/>
        <dbReference type="ChEBI" id="CHEBI:15378"/>
        <dbReference type="ChEBI" id="CHEBI:29985"/>
        <dbReference type="ChEBI" id="CHEBI:30616"/>
        <dbReference type="ChEBI" id="CHEBI:35235"/>
        <dbReference type="ChEBI" id="CHEBI:43474"/>
        <dbReference type="ChEBI" id="CHEBI:58173"/>
        <dbReference type="ChEBI" id="CHEBI:456216"/>
        <dbReference type="EC" id="6.3.2.2"/>
    </reaction>
</comment>
<comment type="function">
    <text evidence="5">ATP-dependent carboxylate-amine ligase which exhibits weak glutamate--cysteine ligase activity.</text>
</comment>
<dbReference type="EMBL" id="CAACVJ010000048">
    <property type="protein sequence ID" value="VEP12286.1"/>
    <property type="molecule type" value="Genomic_DNA"/>
</dbReference>
<evidence type="ECO:0000313" key="6">
    <source>
        <dbReference type="EMBL" id="VEP12286.1"/>
    </source>
</evidence>
<name>A0A563VLF8_9CYAN</name>
<dbReference type="GO" id="GO:0042398">
    <property type="term" value="P:modified amino acid biosynthetic process"/>
    <property type="evidence" value="ECO:0007669"/>
    <property type="project" value="InterPro"/>
</dbReference>
<accession>A0A563VLF8</accession>
<dbReference type="Pfam" id="PF04107">
    <property type="entry name" value="GCS2"/>
    <property type="match status" value="1"/>
</dbReference>
<evidence type="ECO:0000256" key="3">
    <source>
        <dbReference type="ARBA" id="ARBA00022840"/>
    </source>
</evidence>
<dbReference type="InterPro" id="IPR006336">
    <property type="entry name" value="GCS2"/>
</dbReference>
<dbReference type="GO" id="GO:0005524">
    <property type="term" value="F:ATP binding"/>
    <property type="evidence" value="ECO:0007669"/>
    <property type="project" value="UniProtKB-KW"/>
</dbReference>
<dbReference type="InterPro" id="IPR050141">
    <property type="entry name" value="GCL_type2/YbdK_subfam"/>
</dbReference>
<keyword evidence="3 5" id="KW-0067">ATP-binding</keyword>
<organism evidence="6 7">
    <name type="scientific">Hyella patelloides LEGE 07179</name>
    <dbReference type="NCBI Taxonomy" id="945734"/>
    <lineage>
        <taxon>Bacteria</taxon>
        <taxon>Bacillati</taxon>
        <taxon>Cyanobacteriota</taxon>
        <taxon>Cyanophyceae</taxon>
        <taxon>Pleurocapsales</taxon>
        <taxon>Hyellaceae</taxon>
        <taxon>Hyella</taxon>
    </lineage>
</organism>
<dbReference type="Proteomes" id="UP000320055">
    <property type="component" value="Unassembled WGS sequence"/>
</dbReference>
<evidence type="ECO:0000256" key="2">
    <source>
        <dbReference type="ARBA" id="ARBA00022741"/>
    </source>
</evidence>
<dbReference type="AlphaFoldDB" id="A0A563VLF8"/>
<protein>
    <recommendedName>
        <fullName evidence="5">Putative glutamate--cysteine ligase 2</fullName>
        <ecNumber evidence="5">6.3.2.2</ecNumber>
    </recommendedName>
    <alternativeName>
        <fullName evidence="5">Gamma-glutamylcysteine synthetase 2</fullName>
        <shortName evidence="5">GCS 2</shortName>
        <shortName evidence="5">Gamma-GCS 2</shortName>
    </alternativeName>
</protein>
<dbReference type="GO" id="GO:0004357">
    <property type="term" value="F:glutamate-cysteine ligase activity"/>
    <property type="evidence" value="ECO:0007669"/>
    <property type="project" value="UniProtKB-EC"/>
</dbReference>
<dbReference type="PANTHER" id="PTHR36510:SF1">
    <property type="entry name" value="GLUTAMATE--CYSTEINE LIGASE 2-RELATED"/>
    <property type="match status" value="1"/>
</dbReference>
<dbReference type="OrthoDB" id="9769628at2"/>
<evidence type="ECO:0000256" key="1">
    <source>
        <dbReference type="ARBA" id="ARBA00022598"/>
    </source>
</evidence>